<organism evidence="10 12">
    <name type="scientific">Acidipropionibacterium acidipropionici</name>
    <dbReference type="NCBI Taxonomy" id="1748"/>
    <lineage>
        <taxon>Bacteria</taxon>
        <taxon>Bacillati</taxon>
        <taxon>Actinomycetota</taxon>
        <taxon>Actinomycetes</taxon>
        <taxon>Propionibacteriales</taxon>
        <taxon>Propionibacteriaceae</taxon>
        <taxon>Acidipropionibacterium</taxon>
    </lineage>
</organism>
<dbReference type="SMART" id="SM00322">
    <property type="entry name" value="KH"/>
    <property type="match status" value="1"/>
</dbReference>
<reference evidence="10 12" key="2">
    <citation type="submission" date="2016-02" db="EMBL/GenBank/DDBJ databases">
        <title>Complete Genome Sequence of Propionibacterium acidipropionici ATCC 55737.</title>
        <authorList>
            <person name="Luna Flores C.H."/>
            <person name="Nielsen L.K."/>
            <person name="Marcellin E."/>
        </authorList>
    </citation>
    <scope>NUCLEOTIDE SEQUENCE [LARGE SCALE GENOMIC DNA]</scope>
    <source>
        <strain evidence="10 12">ATCC 55737</strain>
    </source>
</reference>
<dbReference type="CDD" id="cd22431">
    <property type="entry name" value="KH-I_RNaseY"/>
    <property type="match status" value="1"/>
</dbReference>
<dbReference type="PROSITE" id="PS50084">
    <property type="entry name" value="KH_TYPE_1"/>
    <property type="match status" value="1"/>
</dbReference>
<comment type="similarity">
    <text evidence="5">Belongs to the RNase Y family.</text>
</comment>
<dbReference type="EMBL" id="CP015970">
    <property type="protein sequence ID" value="AOZ46170.1"/>
    <property type="molecule type" value="Genomic_DNA"/>
</dbReference>
<dbReference type="Pfam" id="PF00013">
    <property type="entry name" value="KH_1"/>
    <property type="match status" value="1"/>
</dbReference>
<evidence type="ECO:0000313" key="12">
    <source>
        <dbReference type="Proteomes" id="UP000075221"/>
    </source>
</evidence>
<dbReference type="RefSeq" id="WP_015070246.1">
    <property type="nucleotide sequence ID" value="NZ_CP013126.1"/>
</dbReference>
<dbReference type="GO" id="GO:0006402">
    <property type="term" value="P:mRNA catabolic process"/>
    <property type="evidence" value="ECO:0007669"/>
    <property type="project" value="UniProtKB-UniRule"/>
</dbReference>
<keyword evidence="1 5" id="KW-0540">Nuclease</keyword>
<dbReference type="KEGG" id="aaci:ASQ49_13565"/>
<dbReference type="HAMAP" id="MF_00335">
    <property type="entry name" value="RNase_Y"/>
    <property type="match status" value="1"/>
</dbReference>
<dbReference type="SUPFAM" id="SSF54791">
    <property type="entry name" value="Eukaryotic type KH-domain (KH-domain type I)"/>
    <property type="match status" value="1"/>
</dbReference>
<dbReference type="GO" id="GO:0003723">
    <property type="term" value="F:RNA binding"/>
    <property type="evidence" value="ECO:0007669"/>
    <property type="project" value="UniProtKB-UniRule"/>
</dbReference>
<dbReference type="CDD" id="cd00077">
    <property type="entry name" value="HDc"/>
    <property type="match status" value="1"/>
</dbReference>
<evidence type="ECO:0000313" key="13">
    <source>
        <dbReference type="Proteomes" id="UP000178666"/>
    </source>
</evidence>
<keyword evidence="5" id="KW-1133">Transmembrane helix</keyword>
<evidence type="ECO:0000313" key="11">
    <source>
        <dbReference type="EMBL" id="AOZ46170.1"/>
    </source>
</evidence>
<evidence type="ECO:0000256" key="5">
    <source>
        <dbReference type="HAMAP-Rule" id="MF_00335"/>
    </source>
</evidence>
<keyword evidence="2 5" id="KW-0255">Endonuclease</keyword>
<feature type="coiled-coil region" evidence="7">
    <location>
        <begin position="143"/>
        <end position="170"/>
    </location>
</feature>
<dbReference type="NCBIfam" id="TIGR00277">
    <property type="entry name" value="HDIG"/>
    <property type="match status" value="1"/>
</dbReference>
<dbReference type="Proteomes" id="UP000178666">
    <property type="component" value="Chromosome"/>
</dbReference>
<keyword evidence="13" id="KW-1185">Reference proteome</keyword>
<feature type="transmembrane region" description="Helical" evidence="5">
    <location>
        <begin position="12"/>
        <end position="34"/>
    </location>
</feature>
<dbReference type="PANTHER" id="PTHR12826:SF15">
    <property type="entry name" value="RIBONUCLEASE Y"/>
    <property type="match status" value="1"/>
</dbReference>
<dbReference type="GO" id="GO:0005886">
    <property type="term" value="C:plasma membrane"/>
    <property type="evidence" value="ECO:0007669"/>
    <property type="project" value="UniProtKB-SubCell"/>
</dbReference>
<dbReference type="GO" id="GO:0004521">
    <property type="term" value="F:RNA endonuclease activity"/>
    <property type="evidence" value="ECO:0007669"/>
    <property type="project" value="UniProtKB-UniRule"/>
</dbReference>
<proteinExistence type="inferred from homology"/>
<protein>
    <recommendedName>
        <fullName evidence="5 6">Ribonuclease Y</fullName>
        <shortName evidence="5">RNase Y</shortName>
        <ecNumber evidence="5 6">3.1.-.-</ecNumber>
    </recommendedName>
</protein>
<keyword evidence="5" id="KW-0812">Transmembrane</keyword>
<sequence>MRESLIRVSPQLVMISSWSVIAVVLAVALVLVVVGDILARRRSGAMLNASRRDVAEERERLEQELERRRSDLETGLEDRRRTLEEDFERRRSALEESGRRRTESLDRRQAQVDRDRSQAADDLSRIAGMTVEQAHRELVEGAETDARAEAEALSRRIEEEARDQAEERARVVLATAIQRYSGDITADSVVASVDLPSNDMKGRIIGREGRNIRCLEQVTGTTVIVDDTPGIVLVSCFDPIRREIARLTLKDLVGDGRIHPARIEQAHQRAVRRIEALCLEAGEDALHQLGITDMAEGLRPILGSLKYRTSYGQDVLAHSVECGRLAGLMAAEIGADAAICRRAALLHDIGKSLTPGIEGSHALVGAELARRYGESEEVVHAVAAHHNEVEARSVADVLTQAADAVSASRPGARRDSLESHVRRLEEMESLATAHDGVAKAFAVQAGRDLRVMVVPEEVDDDAARHLARQIAHEVGDRVVVPGQVKVTVIRETRAVEVTGAGD</sequence>
<dbReference type="EC" id="3.1.-.-" evidence="5 6"/>
<evidence type="ECO:0000256" key="8">
    <source>
        <dbReference type="SAM" id="MobiDB-lite"/>
    </source>
</evidence>
<dbReference type="Proteomes" id="UP000075221">
    <property type="component" value="Chromosome"/>
</dbReference>
<dbReference type="OMA" id="MEYPGQI"/>
<dbReference type="InterPro" id="IPR004088">
    <property type="entry name" value="KH_dom_type_1"/>
</dbReference>
<dbReference type="InterPro" id="IPR017705">
    <property type="entry name" value="Ribonuclease_Y"/>
</dbReference>
<keyword evidence="3 5" id="KW-0378">Hydrolase</keyword>
<dbReference type="Gene3D" id="1.10.3210.10">
    <property type="entry name" value="Hypothetical protein af1432"/>
    <property type="match status" value="1"/>
</dbReference>
<accession>A0AAC8YDR0</accession>
<dbReference type="Pfam" id="PF12072">
    <property type="entry name" value="RNase_Y_N"/>
    <property type="match status" value="1"/>
</dbReference>
<dbReference type="InterPro" id="IPR006675">
    <property type="entry name" value="HDIG_dom"/>
</dbReference>
<evidence type="ECO:0000259" key="9">
    <source>
        <dbReference type="PROSITE" id="PS51831"/>
    </source>
</evidence>
<evidence type="ECO:0000256" key="4">
    <source>
        <dbReference type="ARBA" id="ARBA00022884"/>
    </source>
</evidence>
<dbReference type="AlphaFoldDB" id="A0AAC8YDR0"/>
<evidence type="ECO:0000256" key="1">
    <source>
        <dbReference type="ARBA" id="ARBA00022722"/>
    </source>
</evidence>
<feature type="domain" description="HD" evidence="9">
    <location>
        <begin position="315"/>
        <end position="408"/>
    </location>
</feature>
<dbReference type="PROSITE" id="PS51831">
    <property type="entry name" value="HD"/>
    <property type="match status" value="1"/>
</dbReference>
<dbReference type="EMBL" id="CP014352">
    <property type="protein sequence ID" value="AMS04680.1"/>
    <property type="molecule type" value="Genomic_DNA"/>
</dbReference>
<dbReference type="GO" id="GO:0016787">
    <property type="term" value="F:hydrolase activity"/>
    <property type="evidence" value="ECO:0007669"/>
    <property type="project" value="UniProtKB-KW"/>
</dbReference>
<feature type="coiled-coil region" evidence="7">
    <location>
        <begin position="47"/>
        <end position="78"/>
    </location>
</feature>
<name>A0AAC8YDR0_9ACTN</name>
<keyword evidence="7" id="KW-0175">Coiled coil</keyword>
<reference evidence="11 13" key="1">
    <citation type="journal article" date="2016" name="Plant Dis.">
        <title>Improved production of propionic acid using genome shuffling.</title>
        <authorList>
            <person name="Luna-Flores C.H."/>
            <person name="Palfreyman R.W."/>
            <person name="Kromer J.O."/>
            <person name="Nielsen L.K."/>
            <person name="Marcellin E."/>
        </authorList>
    </citation>
    <scope>NUCLEOTIDE SEQUENCE [LARGE SCALE GENOMIC DNA]</scope>
    <source>
        <strain evidence="11 13">F3E8</strain>
    </source>
</reference>
<evidence type="ECO:0000313" key="10">
    <source>
        <dbReference type="EMBL" id="AMS04680.1"/>
    </source>
</evidence>
<dbReference type="GeneID" id="88086033"/>
<dbReference type="SMART" id="SM00471">
    <property type="entry name" value="HDc"/>
    <property type="match status" value="1"/>
</dbReference>
<dbReference type="Pfam" id="PF01966">
    <property type="entry name" value="HD"/>
    <property type="match status" value="1"/>
</dbReference>
<dbReference type="InterPro" id="IPR003607">
    <property type="entry name" value="HD/PDEase_dom"/>
</dbReference>
<keyword evidence="5" id="KW-1003">Cell membrane</keyword>
<keyword evidence="5" id="KW-0472">Membrane</keyword>
<evidence type="ECO:0000256" key="6">
    <source>
        <dbReference type="NCBIfam" id="TIGR03319"/>
    </source>
</evidence>
<evidence type="ECO:0000256" key="2">
    <source>
        <dbReference type="ARBA" id="ARBA00022759"/>
    </source>
</evidence>
<keyword evidence="4 5" id="KW-0694">RNA-binding</keyword>
<evidence type="ECO:0000256" key="7">
    <source>
        <dbReference type="SAM" id="Coils"/>
    </source>
</evidence>
<dbReference type="SUPFAM" id="SSF109604">
    <property type="entry name" value="HD-domain/PDEase-like"/>
    <property type="match status" value="1"/>
</dbReference>
<comment type="subcellular location">
    <subcellularLocation>
        <location evidence="5">Cell membrane</location>
        <topology evidence="5">Single-pass membrane protein</topology>
    </subcellularLocation>
</comment>
<dbReference type="InterPro" id="IPR004087">
    <property type="entry name" value="KH_dom"/>
</dbReference>
<comment type="function">
    <text evidence="5">Endoribonuclease that initiates mRNA decay.</text>
</comment>
<dbReference type="InterPro" id="IPR036612">
    <property type="entry name" value="KH_dom_type_1_sf"/>
</dbReference>
<dbReference type="NCBIfam" id="TIGR03319">
    <property type="entry name" value="RNase_Y"/>
    <property type="match status" value="1"/>
</dbReference>
<gene>
    <name evidence="5" type="primary">rny</name>
    <name evidence="11" type="ORF">A8L58_04910</name>
    <name evidence="10" type="ORF">AXH35_03445</name>
</gene>
<dbReference type="InterPro" id="IPR006674">
    <property type="entry name" value="HD_domain"/>
</dbReference>
<dbReference type="InterPro" id="IPR022711">
    <property type="entry name" value="RNase_Y_N"/>
</dbReference>
<dbReference type="PANTHER" id="PTHR12826">
    <property type="entry name" value="RIBONUCLEASE Y"/>
    <property type="match status" value="1"/>
</dbReference>
<evidence type="ECO:0000256" key="3">
    <source>
        <dbReference type="ARBA" id="ARBA00022801"/>
    </source>
</evidence>
<feature type="region of interest" description="Disordered" evidence="8">
    <location>
        <begin position="91"/>
        <end position="121"/>
    </location>
</feature>